<dbReference type="PANTHER" id="PTHR11403">
    <property type="entry name" value="CYTOCHROME C OXIDASE SUBUNIT III"/>
    <property type="match status" value="1"/>
</dbReference>
<feature type="non-terminal residue" evidence="2">
    <location>
        <position position="101"/>
    </location>
</feature>
<sequence>MTLQNLLVAGEVNLGNRPNRKPIVPSAVFGMVVFIVTEVMFFSGLISAYLIIRSGLEEWPPWGQPRLPIEATAFNTFLLVLSAFAVYRSRNLLLQHKQTKA</sequence>
<keyword evidence="1" id="KW-0812">Transmembrane</keyword>
<feature type="transmembrane region" description="Helical" evidence="1">
    <location>
        <begin position="27"/>
        <end position="52"/>
    </location>
</feature>
<organism evidence="2">
    <name type="scientific">marine metagenome</name>
    <dbReference type="NCBI Taxonomy" id="408172"/>
    <lineage>
        <taxon>unclassified sequences</taxon>
        <taxon>metagenomes</taxon>
        <taxon>ecological metagenomes</taxon>
    </lineage>
</organism>
<evidence type="ECO:0000256" key="1">
    <source>
        <dbReference type="SAM" id="Phobius"/>
    </source>
</evidence>
<dbReference type="InterPro" id="IPR013833">
    <property type="entry name" value="Cyt_c_oxidase_su3_a-hlx"/>
</dbReference>
<dbReference type="InterPro" id="IPR035973">
    <property type="entry name" value="Cyt_c_oxidase_su3-like_sf"/>
</dbReference>
<dbReference type="Gene3D" id="1.20.120.80">
    <property type="entry name" value="Cytochrome c oxidase, subunit III, four-helix bundle"/>
    <property type="match status" value="1"/>
</dbReference>
<proteinExistence type="predicted"/>
<dbReference type="SUPFAM" id="SSF81452">
    <property type="entry name" value="Cytochrome c oxidase subunit III-like"/>
    <property type="match status" value="1"/>
</dbReference>
<feature type="transmembrane region" description="Helical" evidence="1">
    <location>
        <begin position="67"/>
        <end position="87"/>
    </location>
</feature>
<dbReference type="GO" id="GO:0019646">
    <property type="term" value="P:aerobic electron transport chain"/>
    <property type="evidence" value="ECO:0007669"/>
    <property type="project" value="InterPro"/>
</dbReference>
<reference evidence="2" key="1">
    <citation type="submission" date="2018-05" db="EMBL/GenBank/DDBJ databases">
        <authorList>
            <person name="Lanie J.A."/>
            <person name="Ng W.-L."/>
            <person name="Kazmierczak K.M."/>
            <person name="Andrzejewski T.M."/>
            <person name="Davidsen T.M."/>
            <person name="Wayne K.J."/>
            <person name="Tettelin H."/>
            <person name="Glass J.I."/>
            <person name="Rusch D."/>
            <person name="Podicherti R."/>
            <person name="Tsui H.-C.T."/>
            <person name="Winkler M.E."/>
        </authorList>
    </citation>
    <scope>NUCLEOTIDE SEQUENCE</scope>
</reference>
<dbReference type="GO" id="GO:0004129">
    <property type="term" value="F:cytochrome-c oxidase activity"/>
    <property type="evidence" value="ECO:0007669"/>
    <property type="project" value="InterPro"/>
</dbReference>
<keyword evidence="1" id="KW-0472">Membrane</keyword>
<dbReference type="InterPro" id="IPR024791">
    <property type="entry name" value="Cyt_c/ubiquinol_Oxase_su3"/>
</dbReference>
<dbReference type="GO" id="GO:0016020">
    <property type="term" value="C:membrane"/>
    <property type="evidence" value="ECO:0007669"/>
    <property type="project" value="InterPro"/>
</dbReference>
<protein>
    <recommendedName>
        <fullName evidence="3">Heme-copper oxidase subunit III family profile domain-containing protein</fullName>
    </recommendedName>
</protein>
<dbReference type="PANTHER" id="PTHR11403:SF2">
    <property type="entry name" value="CYTOCHROME BO(3) UBIQUINOL OXIDASE SUBUNIT 3"/>
    <property type="match status" value="1"/>
</dbReference>
<name>A0A382J6I6_9ZZZZ</name>
<dbReference type="AlphaFoldDB" id="A0A382J6I6"/>
<keyword evidence="1" id="KW-1133">Transmembrane helix</keyword>
<accession>A0A382J6I6</accession>
<dbReference type="EMBL" id="UINC01072272">
    <property type="protein sequence ID" value="SVC07784.1"/>
    <property type="molecule type" value="Genomic_DNA"/>
</dbReference>
<gene>
    <name evidence="2" type="ORF">METZ01_LOCUS260638</name>
</gene>
<evidence type="ECO:0008006" key="3">
    <source>
        <dbReference type="Google" id="ProtNLM"/>
    </source>
</evidence>
<evidence type="ECO:0000313" key="2">
    <source>
        <dbReference type="EMBL" id="SVC07784.1"/>
    </source>
</evidence>